<sequence length="92" mass="9517">MSTSKSLGALLLVVTVIVAVLHVGVGYLELFGGAPRIPLAFALPVTAGVLAICALGFWLGWIMVTTKEPAPAPAPSVPESSEEGVEEESKEE</sequence>
<organism evidence="3 4">
    <name type="scientific">candidate division MSBL1 archaeon SCGC-AAA261C02</name>
    <dbReference type="NCBI Taxonomy" id="1698272"/>
    <lineage>
        <taxon>Archaea</taxon>
        <taxon>Methanobacteriati</taxon>
        <taxon>Methanobacteriota</taxon>
        <taxon>candidate division MSBL1</taxon>
    </lineage>
</organism>
<keyword evidence="2" id="KW-0812">Transmembrane</keyword>
<gene>
    <name evidence="3" type="ORF">AKJ42_00005</name>
</gene>
<dbReference type="EMBL" id="LHXW01000001">
    <property type="protein sequence ID" value="KXB00595.1"/>
    <property type="molecule type" value="Genomic_DNA"/>
</dbReference>
<proteinExistence type="predicted"/>
<evidence type="ECO:0000256" key="1">
    <source>
        <dbReference type="SAM" id="MobiDB-lite"/>
    </source>
</evidence>
<comment type="caution">
    <text evidence="3">The sequence shown here is derived from an EMBL/GenBank/DDBJ whole genome shotgun (WGS) entry which is preliminary data.</text>
</comment>
<keyword evidence="2" id="KW-1133">Transmembrane helix</keyword>
<evidence type="ECO:0000313" key="4">
    <source>
        <dbReference type="Proteomes" id="UP000070520"/>
    </source>
</evidence>
<protein>
    <recommendedName>
        <fullName evidence="5">Lipopolysaccharide assembly protein A domain-containing protein</fullName>
    </recommendedName>
</protein>
<evidence type="ECO:0008006" key="5">
    <source>
        <dbReference type="Google" id="ProtNLM"/>
    </source>
</evidence>
<evidence type="ECO:0000256" key="2">
    <source>
        <dbReference type="SAM" id="Phobius"/>
    </source>
</evidence>
<keyword evidence="4" id="KW-1185">Reference proteome</keyword>
<keyword evidence="2" id="KW-0472">Membrane</keyword>
<name>A0A133V2E5_9EURY</name>
<feature type="transmembrane region" description="Helical" evidence="2">
    <location>
        <begin position="7"/>
        <end position="28"/>
    </location>
</feature>
<evidence type="ECO:0000313" key="3">
    <source>
        <dbReference type="EMBL" id="KXB00595.1"/>
    </source>
</evidence>
<dbReference type="AlphaFoldDB" id="A0A133V2E5"/>
<accession>A0A133V2E5</accession>
<dbReference type="Proteomes" id="UP000070520">
    <property type="component" value="Unassembled WGS sequence"/>
</dbReference>
<reference evidence="3 4" key="1">
    <citation type="journal article" date="2016" name="Sci. Rep.">
        <title>Metabolic traits of an uncultured archaeal lineage -MSBL1- from brine pools of the Red Sea.</title>
        <authorList>
            <person name="Mwirichia R."/>
            <person name="Alam I."/>
            <person name="Rashid M."/>
            <person name="Vinu M."/>
            <person name="Ba-Alawi W."/>
            <person name="Anthony Kamau A."/>
            <person name="Kamanda Ngugi D."/>
            <person name="Goker M."/>
            <person name="Klenk H.P."/>
            <person name="Bajic V."/>
            <person name="Stingl U."/>
        </authorList>
    </citation>
    <scope>NUCLEOTIDE SEQUENCE [LARGE SCALE GENOMIC DNA]</scope>
    <source>
        <strain evidence="3">SCGC-AAA261C02</strain>
    </source>
</reference>
<feature type="transmembrane region" description="Helical" evidence="2">
    <location>
        <begin position="40"/>
        <end position="61"/>
    </location>
</feature>
<feature type="compositionally biased region" description="Acidic residues" evidence="1">
    <location>
        <begin position="80"/>
        <end position="92"/>
    </location>
</feature>
<feature type="region of interest" description="Disordered" evidence="1">
    <location>
        <begin position="69"/>
        <end position="92"/>
    </location>
</feature>